<evidence type="ECO:0000256" key="3">
    <source>
        <dbReference type="ARBA" id="ARBA00022827"/>
    </source>
</evidence>
<dbReference type="RefSeq" id="XP_005645423.1">
    <property type="nucleotide sequence ID" value="XM_005645366.1"/>
</dbReference>
<dbReference type="AlphaFoldDB" id="I0YR60"/>
<dbReference type="STRING" id="574566.I0YR60"/>
<proteinExistence type="predicted"/>
<dbReference type="Gene3D" id="3.50.50.60">
    <property type="entry name" value="FAD/NAD(P)-binding domain"/>
    <property type="match status" value="2"/>
</dbReference>
<keyword evidence="3" id="KW-0274">FAD</keyword>
<dbReference type="EMBL" id="AGSI01000014">
    <property type="protein sequence ID" value="EIE20879.1"/>
    <property type="molecule type" value="Genomic_DNA"/>
</dbReference>
<dbReference type="Proteomes" id="UP000007264">
    <property type="component" value="Unassembled WGS sequence"/>
</dbReference>
<evidence type="ECO:0000259" key="4">
    <source>
        <dbReference type="Pfam" id="PF07992"/>
    </source>
</evidence>
<dbReference type="OrthoDB" id="202203at2759"/>
<dbReference type="GeneID" id="17038858"/>
<dbReference type="PRINTS" id="PR00368">
    <property type="entry name" value="FADPNR"/>
</dbReference>
<dbReference type="SUPFAM" id="SSF51905">
    <property type="entry name" value="FAD/NAD(P)-binding domain"/>
    <property type="match status" value="1"/>
</dbReference>
<gene>
    <name evidence="5" type="ORF">COCSUDRAFT_43763</name>
</gene>
<sequence length="396" mass="43352">MTHAAVVERDLSSLPFANLEVLIDEVAAIDTLQKRVHLKNGGECTYDRLCICTGAVPKSLAEHASVVTLRDSTTVEELVSRLPSVRRIVLVGNGGIALELVHALQGMQVVWVARHSHIGDAFFDRDAADYLLSELKTGWITPDIQGRSFGNAVGPRWTSALPSGPSERSITVENDCEVERLVTDRGDWPVTVKLTNGHSHGADLVVCAIGVAPNADWLPQELERSEDDGGVLVNRDMKTSVEGVWAAGDVCTVRSSELQPHWFQMRLWTQARQMGAHAAHTMAGVAEETGSGFTFELFAHVTRFVGKKVVLLGQYNGQRLEHEPESDMVSYSRITEAPESTFVRVLLLRGRLVGAVLIGETNLEEAFENLILDGLDLSTYGPALLDPDLEVDHIFD</sequence>
<dbReference type="eggNOG" id="KOG2755">
    <property type="taxonomic scope" value="Eukaryota"/>
</dbReference>
<dbReference type="GO" id="GO:0016491">
    <property type="term" value="F:oxidoreductase activity"/>
    <property type="evidence" value="ECO:0007669"/>
    <property type="project" value="InterPro"/>
</dbReference>
<dbReference type="KEGG" id="csl:COCSUDRAFT_43763"/>
<dbReference type="InterPro" id="IPR023753">
    <property type="entry name" value="FAD/NAD-binding_dom"/>
</dbReference>
<dbReference type="Pfam" id="PF07992">
    <property type="entry name" value="Pyr_redox_2"/>
    <property type="match status" value="2"/>
</dbReference>
<feature type="domain" description="FAD/NAD(P)-binding" evidence="4">
    <location>
        <begin position="18"/>
        <end position="136"/>
    </location>
</feature>
<evidence type="ECO:0000313" key="5">
    <source>
        <dbReference type="EMBL" id="EIE20879.1"/>
    </source>
</evidence>
<accession>I0YR60</accession>
<evidence type="ECO:0000256" key="2">
    <source>
        <dbReference type="ARBA" id="ARBA00022630"/>
    </source>
</evidence>
<keyword evidence="2" id="KW-0285">Flavoprotein</keyword>
<comment type="caution">
    <text evidence="5">The sequence shown here is derived from an EMBL/GenBank/DDBJ whole genome shotgun (WGS) entry which is preliminary data.</text>
</comment>
<feature type="domain" description="FAD/NAD(P)-binding" evidence="4">
    <location>
        <begin position="166"/>
        <end position="275"/>
    </location>
</feature>
<evidence type="ECO:0000313" key="6">
    <source>
        <dbReference type="Proteomes" id="UP000007264"/>
    </source>
</evidence>
<evidence type="ECO:0000256" key="1">
    <source>
        <dbReference type="ARBA" id="ARBA00001974"/>
    </source>
</evidence>
<dbReference type="InterPro" id="IPR050260">
    <property type="entry name" value="FAD-bd_OxRdtase"/>
</dbReference>
<dbReference type="PANTHER" id="PTHR43429">
    <property type="entry name" value="PYRIDINE NUCLEOTIDE-DISULFIDE OXIDOREDUCTASE DOMAIN-CONTAINING"/>
    <property type="match status" value="1"/>
</dbReference>
<keyword evidence="6" id="KW-1185">Reference proteome</keyword>
<protein>
    <submittedName>
        <fullName evidence="5">FAD/NAD(P)-binding domain-containing protein</fullName>
    </submittedName>
</protein>
<dbReference type="InterPro" id="IPR036188">
    <property type="entry name" value="FAD/NAD-bd_sf"/>
</dbReference>
<organism evidence="5 6">
    <name type="scientific">Coccomyxa subellipsoidea (strain C-169)</name>
    <name type="common">Green microalga</name>
    <dbReference type="NCBI Taxonomy" id="574566"/>
    <lineage>
        <taxon>Eukaryota</taxon>
        <taxon>Viridiplantae</taxon>
        <taxon>Chlorophyta</taxon>
        <taxon>core chlorophytes</taxon>
        <taxon>Trebouxiophyceae</taxon>
        <taxon>Trebouxiophyceae incertae sedis</taxon>
        <taxon>Coccomyxaceae</taxon>
        <taxon>Coccomyxa</taxon>
        <taxon>Coccomyxa subellipsoidea</taxon>
    </lineage>
</organism>
<comment type="cofactor">
    <cofactor evidence="1">
        <name>FAD</name>
        <dbReference type="ChEBI" id="CHEBI:57692"/>
    </cofactor>
</comment>
<dbReference type="PANTHER" id="PTHR43429:SF2">
    <property type="entry name" value="PYRIDINE NUCLEOTIDE-DISULFIDE OXIDOREDUCTASE DOMAIN-CONTAINING PROTEIN 1"/>
    <property type="match status" value="1"/>
</dbReference>
<reference evidence="5 6" key="1">
    <citation type="journal article" date="2012" name="Genome Biol.">
        <title>The genome of the polar eukaryotic microalga coccomyxa subellipsoidea reveals traits of cold adaptation.</title>
        <authorList>
            <person name="Blanc G."/>
            <person name="Agarkova I."/>
            <person name="Grimwood J."/>
            <person name="Kuo A."/>
            <person name="Brueggeman A."/>
            <person name="Dunigan D."/>
            <person name="Gurnon J."/>
            <person name="Ladunga I."/>
            <person name="Lindquist E."/>
            <person name="Lucas S."/>
            <person name="Pangilinan J."/>
            <person name="Proschold T."/>
            <person name="Salamov A."/>
            <person name="Schmutz J."/>
            <person name="Weeks D."/>
            <person name="Yamada T."/>
            <person name="Claverie J.M."/>
            <person name="Grigoriev I."/>
            <person name="Van Etten J."/>
            <person name="Lomsadze A."/>
            <person name="Borodovsky M."/>
        </authorList>
    </citation>
    <scope>NUCLEOTIDE SEQUENCE [LARGE SCALE GENOMIC DNA]</scope>
    <source>
        <strain evidence="5 6">C-169</strain>
    </source>
</reference>
<name>I0YR60_COCSC</name>